<evidence type="ECO:0000313" key="3">
    <source>
        <dbReference type="Proteomes" id="UP000241462"/>
    </source>
</evidence>
<evidence type="ECO:0000256" key="1">
    <source>
        <dbReference type="SAM" id="MobiDB-lite"/>
    </source>
</evidence>
<dbReference type="InParanoid" id="A0A2T3A4W2"/>
<protein>
    <submittedName>
        <fullName evidence="2">Uncharacterized protein</fullName>
    </submittedName>
</protein>
<feature type="region of interest" description="Disordered" evidence="1">
    <location>
        <begin position="44"/>
        <end position="68"/>
    </location>
</feature>
<reference evidence="2 3" key="1">
    <citation type="journal article" date="2018" name="Mycol. Prog.">
        <title>Coniella lustricola, a new species from submerged detritus.</title>
        <authorList>
            <person name="Raudabaugh D.B."/>
            <person name="Iturriaga T."/>
            <person name="Carver A."/>
            <person name="Mondo S."/>
            <person name="Pangilinan J."/>
            <person name="Lipzen A."/>
            <person name="He G."/>
            <person name="Amirebrahimi M."/>
            <person name="Grigoriev I.V."/>
            <person name="Miller A.N."/>
        </authorList>
    </citation>
    <scope>NUCLEOTIDE SEQUENCE [LARGE SCALE GENOMIC DNA]</scope>
    <source>
        <strain evidence="2 3">B22-T-1</strain>
    </source>
</reference>
<name>A0A2T3A4W2_9PEZI</name>
<sequence>MILAFSWRFPGPWIWLVKSKYGVRWRVQRQDTLISALRLSTSFDTARQPDSPSNRQRNKQIGREEEPTRSRQILITNTWLPYRIVKRPFQLTLVRRVTEIPQHSLPGTLQAAAGWAWRALGVGGHWSFSRQRAAFVRSPVAGFLQAHEWRARFLATRHSGHQLIFLQGAAAQTWCGEGTAYLESDCLPMISNKGRISQTGIRTVERYPVLLIL</sequence>
<accession>A0A2T3A4W2</accession>
<dbReference type="Proteomes" id="UP000241462">
    <property type="component" value="Unassembled WGS sequence"/>
</dbReference>
<proteinExistence type="predicted"/>
<dbReference type="EMBL" id="KZ678468">
    <property type="protein sequence ID" value="PSR82892.1"/>
    <property type="molecule type" value="Genomic_DNA"/>
</dbReference>
<evidence type="ECO:0000313" key="2">
    <source>
        <dbReference type="EMBL" id="PSR82892.1"/>
    </source>
</evidence>
<dbReference type="AlphaFoldDB" id="A0A2T3A4W2"/>
<feature type="compositionally biased region" description="Polar residues" evidence="1">
    <location>
        <begin position="44"/>
        <end position="55"/>
    </location>
</feature>
<gene>
    <name evidence="2" type="ORF">BD289DRAFT_295121</name>
</gene>
<organism evidence="2 3">
    <name type="scientific">Coniella lustricola</name>
    <dbReference type="NCBI Taxonomy" id="2025994"/>
    <lineage>
        <taxon>Eukaryota</taxon>
        <taxon>Fungi</taxon>
        <taxon>Dikarya</taxon>
        <taxon>Ascomycota</taxon>
        <taxon>Pezizomycotina</taxon>
        <taxon>Sordariomycetes</taxon>
        <taxon>Sordariomycetidae</taxon>
        <taxon>Diaporthales</taxon>
        <taxon>Schizoparmaceae</taxon>
        <taxon>Coniella</taxon>
    </lineage>
</organism>
<keyword evidence="3" id="KW-1185">Reference proteome</keyword>